<evidence type="ECO:0000256" key="4">
    <source>
        <dbReference type="ARBA" id="ARBA00022695"/>
    </source>
</evidence>
<keyword evidence="4" id="KW-0548">Nucleotidyltransferase</keyword>
<evidence type="ECO:0000256" key="5">
    <source>
        <dbReference type="ARBA" id="ARBA00022723"/>
    </source>
</evidence>
<dbReference type="GO" id="GO:0016779">
    <property type="term" value="F:nucleotidyltransferase activity"/>
    <property type="evidence" value="ECO:0007669"/>
    <property type="project" value="UniProtKB-KW"/>
</dbReference>
<evidence type="ECO:0000256" key="2">
    <source>
        <dbReference type="ARBA" id="ARBA00009747"/>
    </source>
</evidence>
<comment type="similarity">
    <text evidence="2">Belongs to the SELO family.</text>
</comment>
<keyword evidence="13" id="KW-1185">Reference proteome</keyword>
<keyword evidence="6" id="KW-0547">Nucleotide-binding</keyword>
<dbReference type="AlphaFoldDB" id="A0A8W8KP55"/>
<dbReference type="OMA" id="YGPYGWL"/>
<feature type="signal peptide" evidence="11">
    <location>
        <begin position="1"/>
        <end position="21"/>
    </location>
</feature>
<evidence type="ECO:0000256" key="10">
    <source>
        <dbReference type="SAM" id="MobiDB-lite"/>
    </source>
</evidence>
<reference evidence="12" key="1">
    <citation type="submission" date="2022-08" db="UniProtKB">
        <authorList>
            <consortium name="EnsemblMetazoa"/>
        </authorList>
    </citation>
    <scope>IDENTIFICATION</scope>
    <source>
        <strain evidence="12">05x7-T-G4-1.051#20</strain>
    </source>
</reference>
<evidence type="ECO:0000256" key="11">
    <source>
        <dbReference type="SAM" id="SignalP"/>
    </source>
</evidence>
<dbReference type="InterPro" id="IPR003846">
    <property type="entry name" value="SelO"/>
</dbReference>
<evidence type="ECO:0000313" key="13">
    <source>
        <dbReference type="Proteomes" id="UP000005408"/>
    </source>
</evidence>
<dbReference type="OrthoDB" id="10254721at2759"/>
<keyword evidence="11" id="KW-0732">Signal</keyword>
<organism evidence="12 13">
    <name type="scientific">Magallana gigas</name>
    <name type="common">Pacific oyster</name>
    <name type="synonym">Crassostrea gigas</name>
    <dbReference type="NCBI Taxonomy" id="29159"/>
    <lineage>
        <taxon>Eukaryota</taxon>
        <taxon>Metazoa</taxon>
        <taxon>Spiralia</taxon>
        <taxon>Lophotrochozoa</taxon>
        <taxon>Mollusca</taxon>
        <taxon>Bivalvia</taxon>
        <taxon>Autobranchia</taxon>
        <taxon>Pteriomorphia</taxon>
        <taxon>Ostreida</taxon>
        <taxon>Ostreoidea</taxon>
        <taxon>Ostreidae</taxon>
        <taxon>Magallana</taxon>
    </lineage>
</organism>
<proteinExistence type="inferred from homology"/>
<dbReference type="EnsemblMetazoa" id="G23983.2">
    <property type="protein sequence ID" value="G23983.2:cds"/>
    <property type="gene ID" value="G23983"/>
</dbReference>
<dbReference type="Proteomes" id="UP000005408">
    <property type="component" value="Unassembled WGS sequence"/>
</dbReference>
<sequence>MRLLSLLLTFLHFGGYDFVLARSSDCFKLSILDLVTNSQCPRHFAPQSFRTWRFDRHQDLATSFPLDPIAQNFVRQVPGCLFSVTYPIPLKSKLQLVAFSKPVLNDILGLTDAATSEVEFVEFVSGSLILPGSLPLSHRYGGHQFGYWSGQLGDGRAVTLGKFVSHLGERWELQLKGSGRTPYSRHGDGRAVLRSSVREFLCSEAMFHLGIPTSRAATLVVSDDPVVRDQFYNGNPRTERAAVVLRLAPSWFRIGSLEILAKNKELELLQQLLDFVIKNHFPQVDIKDKDRYLALYSTIVSQTAQLVAQWQSVGFTHGVCNTDNFSLLSITIDYGPFGFMDEYNPRFVPNTSDDEGRYSYENQPDVGYFNLEKLGDALKPVLKRSQVKQLQNILKGYERIYKDKFMELFRRKLGLLTIDEDDENLAAVFLKIMEDTKADFTMSFRELGEIDLREILNTKEVPKKYWALTSMADHEWFWNWVDKYKIRLKQEGIDEATRQILMNKTNPRYILRNWMAQEAIERANSNDFSGVQELLRVLEHPTDWEPEAERAGYASRPPDWSKSLKVSCSS</sequence>
<keyword evidence="7" id="KW-0067">ATP-binding</keyword>
<feature type="region of interest" description="Disordered" evidence="10">
    <location>
        <begin position="548"/>
        <end position="570"/>
    </location>
</feature>
<comment type="cofactor">
    <cofactor evidence="1">
        <name>Mg(2+)</name>
        <dbReference type="ChEBI" id="CHEBI:18420"/>
    </cofactor>
</comment>
<evidence type="ECO:0000256" key="3">
    <source>
        <dbReference type="ARBA" id="ARBA00022679"/>
    </source>
</evidence>
<keyword evidence="3" id="KW-0808">Transferase</keyword>
<evidence type="ECO:0000256" key="6">
    <source>
        <dbReference type="ARBA" id="ARBA00022741"/>
    </source>
</evidence>
<dbReference type="Pfam" id="PF02696">
    <property type="entry name" value="SelO"/>
    <property type="match status" value="1"/>
</dbReference>
<dbReference type="GO" id="GO:0005524">
    <property type="term" value="F:ATP binding"/>
    <property type="evidence" value="ECO:0007669"/>
    <property type="project" value="UniProtKB-KW"/>
</dbReference>
<evidence type="ECO:0000256" key="8">
    <source>
        <dbReference type="ARBA" id="ARBA00022842"/>
    </source>
</evidence>
<name>A0A8W8KP55_MAGGI</name>
<evidence type="ECO:0000256" key="9">
    <source>
        <dbReference type="ARBA" id="ARBA00031547"/>
    </source>
</evidence>
<evidence type="ECO:0000313" key="12">
    <source>
        <dbReference type="EnsemblMetazoa" id="G23983.2:cds"/>
    </source>
</evidence>
<dbReference type="NCBIfam" id="NF000658">
    <property type="entry name" value="PRK00029.1"/>
    <property type="match status" value="1"/>
</dbReference>
<evidence type="ECO:0000256" key="1">
    <source>
        <dbReference type="ARBA" id="ARBA00001946"/>
    </source>
</evidence>
<dbReference type="GO" id="GO:0046872">
    <property type="term" value="F:metal ion binding"/>
    <property type="evidence" value="ECO:0007669"/>
    <property type="project" value="UniProtKB-KW"/>
</dbReference>
<keyword evidence="8" id="KW-0460">Magnesium</keyword>
<dbReference type="PANTHER" id="PTHR12153">
    <property type="entry name" value="SELENOPROTEIN O"/>
    <property type="match status" value="1"/>
</dbReference>
<keyword evidence="5" id="KW-0479">Metal-binding</keyword>
<evidence type="ECO:0000256" key="7">
    <source>
        <dbReference type="ARBA" id="ARBA00022840"/>
    </source>
</evidence>
<dbReference type="PANTHER" id="PTHR12153:SF18">
    <property type="entry name" value="SELENOPROTEIN O"/>
    <property type="match status" value="1"/>
</dbReference>
<dbReference type="HAMAP" id="MF_00692">
    <property type="entry name" value="SelO"/>
    <property type="match status" value="1"/>
</dbReference>
<feature type="chain" id="PRO_5036449226" description="Selenoprotein O" evidence="11">
    <location>
        <begin position="22"/>
        <end position="570"/>
    </location>
</feature>
<protein>
    <recommendedName>
        <fullName evidence="9">Selenoprotein O</fullName>
    </recommendedName>
</protein>
<accession>A0A8W8KP55</accession>